<evidence type="ECO:0000256" key="2">
    <source>
        <dbReference type="ARBA" id="ARBA00022490"/>
    </source>
</evidence>
<dbReference type="EMBL" id="CP011388">
    <property type="protein sequence ID" value="ANE46431.1"/>
    <property type="molecule type" value="Genomic_DNA"/>
</dbReference>
<comment type="subcellular location">
    <subcellularLocation>
        <location evidence="1">Cytoplasm</location>
    </subcellularLocation>
</comment>
<dbReference type="AlphaFoldDB" id="A0A172THB2"/>
<dbReference type="GO" id="GO:0003700">
    <property type="term" value="F:DNA-binding transcription factor activity"/>
    <property type="evidence" value="ECO:0007669"/>
    <property type="project" value="InterPro"/>
</dbReference>
<evidence type="ECO:0000256" key="3">
    <source>
        <dbReference type="ARBA" id="ARBA00022553"/>
    </source>
</evidence>
<name>A0A172THB2_9BACL</name>
<evidence type="ECO:0000256" key="4">
    <source>
        <dbReference type="ARBA" id="ARBA00023012"/>
    </source>
</evidence>
<evidence type="ECO:0000259" key="10">
    <source>
        <dbReference type="PROSITE" id="PS50110"/>
    </source>
</evidence>
<feature type="domain" description="HTH araC/xylS-type" evidence="9">
    <location>
        <begin position="424"/>
        <end position="522"/>
    </location>
</feature>
<dbReference type="InterPro" id="IPR011006">
    <property type="entry name" value="CheY-like_superfamily"/>
</dbReference>
<dbReference type="OrthoDB" id="324626at2"/>
<dbReference type="STRING" id="1178515.SY83_09270"/>
<dbReference type="SUPFAM" id="SSF52172">
    <property type="entry name" value="CheY-like"/>
    <property type="match status" value="1"/>
</dbReference>
<dbReference type="PATRIC" id="fig|1178515.4.peg.1851"/>
<sequence>MYNLLIAEDEPLVIEYLMNILDWEQHGFRIKAVARNGEEGLQRLKEGTYHLVISDIKMPEMDGLAFIKHAKNQYPLLKYIIISGYGDFSYAKQAVAYGVKGYLLKPVDKAELTEQITMIRHEFDTLYQDQAWRRETQLAARTNFLFRLTCGEVPQHEINRKSVLFGLDALTVPDGKHLVGLIEFTNYQHIVNRSLHDARVIQYGLCNILQEYLQRYNLGIVYEDPDNALGMILSSSRLHSEAVSECMRQACTTMFQYYGAKLAVGFGLPVDTPDQLVHSKKQAQQALDRRPAWKEESFMLLFYGQQEDLARMEIGLVWDYELLLKAIEEGNIIEIEREIMKLSTELQVKQAQESLRQGMMYSIRYGLQRLVRKHQGNTNHQQDWLRTVDWTASSGWERMLISCCREVSSVILHQLEDRSADVVVRIKDYIEKHYHEDLTLKMMAGIFYMNPAYLGRLFRKETGVHFNDYVHKIRIDNVKRMVLRDQGKILDILHEAGYVNSKYFYQIFKRLEGMTFQQYKLGIKQLKETGRHKV</sequence>
<organism evidence="11 12">
    <name type="scientific">Paenibacillus swuensis</name>
    <dbReference type="NCBI Taxonomy" id="1178515"/>
    <lineage>
        <taxon>Bacteria</taxon>
        <taxon>Bacillati</taxon>
        <taxon>Bacillota</taxon>
        <taxon>Bacilli</taxon>
        <taxon>Bacillales</taxon>
        <taxon>Paenibacillaceae</taxon>
        <taxon>Paenibacillus</taxon>
    </lineage>
</organism>
<evidence type="ECO:0000256" key="7">
    <source>
        <dbReference type="ARBA" id="ARBA00023163"/>
    </source>
</evidence>
<keyword evidence="3 8" id="KW-0597">Phosphoprotein</keyword>
<dbReference type="RefSeq" id="WP_068605982.1">
    <property type="nucleotide sequence ID" value="NZ_CP011388.1"/>
</dbReference>
<keyword evidence="6" id="KW-0238">DNA-binding</keyword>
<evidence type="ECO:0000256" key="1">
    <source>
        <dbReference type="ARBA" id="ARBA00004496"/>
    </source>
</evidence>
<dbReference type="InterPro" id="IPR001789">
    <property type="entry name" value="Sig_transdc_resp-reg_receiver"/>
</dbReference>
<protein>
    <recommendedName>
        <fullName evidence="13">AraC family transcriptional regulator</fullName>
    </recommendedName>
</protein>
<evidence type="ECO:0000313" key="12">
    <source>
        <dbReference type="Proteomes" id="UP000076927"/>
    </source>
</evidence>
<dbReference type="PROSITE" id="PS50110">
    <property type="entry name" value="RESPONSE_REGULATORY"/>
    <property type="match status" value="1"/>
</dbReference>
<keyword evidence="4" id="KW-0902">Two-component regulatory system</keyword>
<keyword evidence="5" id="KW-0805">Transcription regulation</keyword>
<evidence type="ECO:0000256" key="5">
    <source>
        <dbReference type="ARBA" id="ARBA00023015"/>
    </source>
</evidence>
<keyword evidence="2" id="KW-0963">Cytoplasm</keyword>
<dbReference type="Gene3D" id="1.10.10.60">
    <property type="entry name" value="Homeodomain-like"/>
    <property type="match status" value="2"/>
</dbReference>
<keyword evidence="7" id="KW-0804">Transcription</keyword>
<dbReference type="InterPro" id="IPR018060">
    <property type="entry name" value="HTH_AraC"/>
</dbReference>
<reference evidence="11 12" key="1">
    <citation type="submission" date="2015-01" db="EMBL/GenBank/DDBJ databases">
        <title>Paenibacillus swuensis/DY6/whole genome sequencing.</title>
        <authorList>
            <person name="Kim M.K."/>
            <person name="Srinivasan S."/>
            <person name="Lee J.-J."/>
        </authorList>
    </citation>
    <scope>NUCLEOTIDE SEQUENCE [LARGE SCALE GENOMIC DNA]</scope>
    <source>
        <strain evidence="11 12">DY6</strain>
    </source>
</reference>
<accession>A0A172THB2</accession>
<dbReference type="PANTHER" id="PTHR42713">
    <property type="entry name" value="HISTIDINE KINASE-RELATED"/>
    <property type="match status" value="1"/>
</dbReference>
<dbReference type="Proteomes" id="UP000076927">
    <property type="component" value="Chromosome"/>
</dbReference>
<evidence type="ECO:0008006" key="13">
    <source>
        <dbReference type="Google" id="ProtNLM"/>
    </source>
</evidence>
<dbReference type="SMART" id="SM00448">
    <property type="entry name" value="REC"/>
    <property type="match status" value="1"/>
</dbReference>
<dbReference type="SMART" id="SM00342">
    <property type="entry name" value="HTH_ARAC"/>
    <property type="match status" value="1"/>
</dbReference>
<evidence type="ECO:0000256" key="8">
    <source>
        <dbReference type="PROSITE-ProRule" id="PRU00169"/>
    </source>
</evidence>
<dbReference type="InterPro" id="IPR009057">
    <property type="entry name" value="Homeodomain-like_sf"/>
</dbReference>
<feature type="domain" description="Response regulatory" evidence="10">
    <location>
        <begin position="3"/>
        <end position="120"/>
    </location>
</feature>
<dbReference type="PANTHER" id="PTHR42713:SF3">
    <property type="entry name" value="TRANSCRIPTIONAL REGULATORY PROTEIN HPTR"/>
    <property type="match status" value="1"/>
</dbReference>
<dbReference type="GO" id="GO:0005737">
    <property type="term" value="C:cytoplasm"/>
    <property type="evidence" value="ECO:0007669"/>
    <property type="project" value="UniProtKB-SubCell"/>
</dbReference>
<dbReference type="PROSITE" id="PS01124">
    <property type="entry name" value="HTH_ARAC_FAMILY_2"/>
    <property type="match status" value="1"/>
</dbReference>
<proteinExistence type="predicted"/>
<feature type="modified residue" description="4-aspartylphosphate" evidence="8">
    <location>
        <position position="55"/>
    </location>
</feature>
<dbReference type="Gene3D" id="3.40.50.2300">
    <property type="match status" value="1"/>
</dbReference>
<dbReference type="GO" id="GO:0043565">
    <property type="term" value="F:sequence-specific DNA binding"/>
    <property type="evidence" value="ECO:0007669"/>
    <property type="project" value="InterPro"/>
</dbReference>
<dbReference type="Pfam" id="PF00072">
    <property type="entry name" value="Response_reg"/>
    <property type="match status" value="1"/>
</dbReference>
<gene>
    <name evidence="11" type="ORF">SY83_09270</name>
</gene>
<dbReference type="CDD" id="cd17536">
    <property type="entry name" value="REC_YesN-like"/>
    <property type="match status" value="1"/>
</dbReference>
<dbReference type="SUPFAM" id="SSF46689">
    <property type="entry name" value="Homeodomain-like"/>
    <property type="match status" value="1"/>
</dbReference>
<dbReference type="GO" id="GO:0000160">
    <property type="term" value="P:phosphorelay signal transduction system"/>
    <property type="evidence" value="ECO:0007669"/>
    <property type="project" value="UniProtKB-KW"/>
</dbReference>
<evidence type="ECO:0000256" key="6">
    <source>
        <dbReference type="ARBA" id="ARBA00023125"/>
    </source>
</evidence>
<evidence type="ECO:0000259" key="9">
    <source>
        <dbReference type="PROSITE" id="PS01124"/>
    </source>
</evidence>
<dbReference type="InterPro" id="IPR051552">
    <property type="entry name" value="HptR"/>
</dbReference>
<dbReference type="KEGG" id="pswu:SY83_09270"/>
<keyword evidence="12" id="KW-1185">Reference proteome</keyword>
<evidence type="ECO:0000313" key="11">
    <source>
        <dbReference type="EMBL" id="ANE46431.1"/>
    </source>
</evidence>
<dbReference type="Pfam" id="PF12833">
    <property type="entry name" value="HTH_18"/>
    <property type="match status" value="1"/>
</dbReference>